<dbReference type="EC" id="2.7.11.1" evidence="1"/>
<dbReference type="InterPro" id="IPR002575">
    <property type="entry name" value="Aminoglycoside_PTrfase"/>
</dbReference>
<dbReference type="InterPro" id="IPR051678">
    <property type="entry name" value="AGP_Transferase"/>
</dbReference>
<name>A0ABR1T2F6_9PEZI</name>
<comment type="catalytic activity">
    <reaction evidence="2">
        <text>L-threonyl-[protein] + ATP = O-phospho-L-threonyl-[protein] + ADP + H(+)</text>
        <dbReference type="Rhea" id="RHEA:46608"/>
        <dbReference type="Rhea" id="RHEA-COMP:11060"/>
        <dbReference type="Rhea" id="RHEA-COMP:11605"/>
        <dbReference type="ChEBI" id="CHEBI:15378"/>
        <dbReference type="ChEBI" id="CHEBI:30013"/>
        <dbReference type="ChEBI" id="CHEBI:30616"/>
        <dbReference type="ChEBI" id="CHEBI:61977"/>
        <dbReference type="ChEBI" id="CHEBI:456216"/>
        <dbReference type="EC" id="2.7.11.1"/>
    </reaction>
</comment>
<dbReference type="Pfam" id="PF01636">
    <property type="entry name" value="APH"/>
    <property type="match status" value="1"/>
</dbReference>
<dbReference type="PANTHER" id="PTHR21310:SF59">
    <property type="entry name" value="AMINOGLYCOSIDE PHOSPHOTRANSFERASE DOMAIN-CONTAINING PROTEIN"/>
    <property type="match status" value="1"/>
</dbReference>
<dbReference type="InterPro" id="IPR008266">
    <property type="entry name" value="Tyr_kinase_AS"/>
</dbReference>
<dbReference type="GeneID" id="92098246"/>
<dbReference type="EMBL" id="JAQQWL010000015">
    <property type="protein sequence ID" value="KAK8040767.1"/>
    <property type="molecule type" value="Genomic_DNA"/>
</dbReference>
<dbReference type="SUPFAM" id="SSF52047">
    <property type="entry name" value="RNI-like"/>
    <property type="match status" value="1"/>
</dbReference>
<dbReference type="PROSITE" id="PS00109">
    <property type="entry name" value="PROTEIN_KINASE_TYR"/>
    <property type="match status" value="1"/>
</dbReference>
<dbReference type="SUPFAM" id="SSF56112">
    <property type="entry name" value="Protein kinase-like (PK-like)"/>
    <property type="match status" value="1"/>
</dbReference>
<dbReference type="Proteomes" id="UP001480595">
    <property type="component" value="Unassembled WGS sequence"/>
</dbReference>
<dbReference type="Gene3D" id="3.90.1200.10">
    <property type="match status" value="1"/>
</dbReference>
<protein>
    <recommendedName>
        <fullName evidence="1">non-specific serine/threonine protein kinase</fullName>
        <ecNumber evidence="1">2.7.11.1</ecNumber>
    </recommendedName>
</protein>
<dbReference type="PROSITE" id="PS50181">
    <property type="entry name" value="FBOX"/>
    <property type="match status" value="1"/>
</dbReference>
<comment type="catalytic activity">
    <reaction evidence="3">
        <text>L-seryl-[protein] + ATP = O-phospho-L-seryl-[protein] + ADP + H(+)</text>
        <dbReference type="Rhea" id="RHEA:17989"/>
        <dbReference type="Rhea" id="RHEA-COMP:9863"/>
        <dbReference type="Rhea" id="RHEA-COMP:11604"/>
        <dbReference type="ChEBI" id="CHEBI:15378"/>
        <dbReference type="ChEBI" id="CHEBI:29999"/>
        <dbReference type="ChEBI" id="CHEBI:30616"/>
        <dbReference type="ChEBI" id="CHEBI:83421"/>
        <dbReference type="ChEBI" id="CHEBI:456216"/>
        <dbReference type="EC" id="2.7.11.1"/>
    </reaction>
</comment>
<reference evidence="5 6" key="1">
    <citation type="submission" date="2023-01" db="EMBL/GenBank/DDBJ databases">
        <title>Analysis of 21 Apiospora genomes using comparative genomics revels a genus with tremendous synthesis potential of carbohydrate active enzymes and secondary metabolites.</title>
        <authorList>
            <person name="Sorensen T."/>
        </authorList>
    </citation>
    <scope>NUCLEOTIDE SEQUENCE [LARGE SCALE GENOMIC DNA]</scope>
    <source>
        <strain evidence="5 6">CBS 135458</strain>
    </source>
</reference>
<evidence type="ECO:0000256" key="1">
    <source>
        <dbReference type="ARBA" id="ARBA00012513"/>
    </source>
</evidence>
<dbReference type="PANTHER" id="PTHR21310">
    <property type="entry name" value="AMINOGLYCOSIDE PHOSPHOTRANSFERASE-RELATED-RELATED"/>
    <property type="match status" value="1"/>
</dbReference>
<evidence type="ECO:0000256" key="3">
    <source>
        <dbReference type="ARBA" id="ARBA00048679"/>
    </source>
</evidence>
<dbReference type="RefSeq" id="XP_066708312.1">
    <property type="nucleotide sequence ID" value="XM_066865183.1"/>
</dbReference>
<evidence type="ECO:0000259" key="4">
    <source>
        <dbReference type="PROSITE" id="PS50181"/>
    </source>
</evidence>
<comment type="caution">
    <text evidence="5">The sequence shown here is derived from an EMBL/GenBank/DDBJ whole genome shotgun (WGS) entry which is preliminary data.</text>
</comment>
<organism evidence="5 6">
    <name type="scientific">Apiospora phragmitis</name>
    <dbReference type="NCBI Taxonomy" id="2905665"/>
    <lineage>
        <taxon>Eukaryota</taxon>
        <taxon>Fungi</taxon>
        <taxon>Dikarya</taxon>
        <taxon>Ascomycota</taxon>
        <taxon>Pezizomycotina</taxon>
        <taxon>Sordariomycetes</taxon>
        <taxon>Xylariomycetidae</taxon>
        <taxon>Amphisphaeriales</taxon>
        <taxon>Apiosporaceae</taxon>
        <taxon>Apiospora</taxon>
    </lineage>
</organism>
<evidence type="ECO:0000313" key="6">
    <source>
        <dbReference type="Proteomes" id="UP001480595"/>
    </source>
</evidence>
<proteinExistence type="predicted"/>
<keyword evidence="6" id="KW-1185">Reference proteome</keyword>
<feature type="domain" description="F-box" evidence="4">
    <location>
        <begin position="387"/>
        <end position="433"/>
    </location>
</feature>
<dbReference type="InterPro" id="IPR001810">
    <property type="entry name" value="F-box_dom"/>
</dbReference>
<gene>
    <name evidence="5" type="ORF">PG994_013774</name>
</gene>
<sequence length="881" mass="98812">MAISGVDGWMQEAITQFFERRPGSSQQALDEHAASLISGSTISPVGMQGSLSYTVVATTKTIISFRIPENKLGGEMDKAAQEIHGSLVPLATYHGPAPNTESKNGRLEIYTMPCLEGKTYLEAALLGPQRRDQEVARHTQFSQDLARYFARCWNNPRPLDPSRLKEQCDAISEKLSLLEGAPGFEFLGGSIVQLRGSQGLNYLYSEAWPHVVTHGDFSETNILVDPETLVISGLIDWSLAKIAPFGLELSALRRMSGFMSGDGWSDRPFRPQTEAAFWAEFWKCTKIEETKERERVRKMAELSCKLGVILRYAFCKTLDGVVLNQLAPKPARYLRSWLGHKAWNDLIIKDIPQPGKGDKEPADDRSTSLTGHYNFATKTVMADLEAPRFLSALPRELLRSVLDNIADKRTMSALGRTNKAFYSIMMPRLYKRIIVEEVRQSSEGRGERKYADLPGLIRLLDRYLTNAQRWRLMIEGEYGNQPQRTLGNLKALHLCGESDWHNRKDYAGYAPLAIVKVSEHLTLNNRSGRIPHEIQRSILGNSAATLRSLSLQFTPHGNIAFMFKRLAFPNLQSLGLYCEWDAREDMIDSLFTAIDFLKLARLVLHLLPFGVVQRLTKVFRTMPEGVQPKLRGLVIGMKNWIHPTNEWPVVEWEANMRFIASFDTLTTLEIPNSGQYRECTAIDPASSNTQLQAILKHKGLETLDISHNGTMDGLRSMLQSAGTIRAIVSTLPRLRVLKIAPEEGQMAEVARALANCANLESVTIIRGVSLPILVLPAFLAHRSCPRDDVSRSGEFVWEEHYRLKRISNGRNIWQIGSNSGTGTSKVERLTNGQVGEAKREVFVRDISGRVVDCDVESGRRLEWIEAVAKDTSWVANRIGPL</sequence>
<accession>A0ABR1T2F6</accession>
<dbReference type="InterPro" id="IPR011009">
    <property type="entry name" value="Kinase-like_dom_sf"/>
</dbReference>
<dbReference type="Gene3D" id="3.80.10.10">
    <property type="entry name" value="Ribonuclease Inhibitor"/>
    <property type="match status" value="1"/>
</dbReference>
<evidence type="ECO:0000313" key="5">
    <source>
        <dbReference type="EMBL" id="KAK8040767.1"/>
    </source>
</evidence>
<evidence type="ECO:0000256" key="2">
    <source>
        <dbReference type="ARBA" id="ARBA00047899"/>
    </source>
</evidence>
<dbReference type="InterPro" id="IPR032675">
    <property type="entry name" value="LRR_dom_sf"/>
</dbReference>